<dbReference type="PANTHER" id="PTHR43105:SF9">
    <property type="entry name" value="NADPH-FE(3+) OXIDOREDUCTASE SUBUNIT ALPHA"/>
    <property type="match status" value="1"/>
</dbReference>
<dbReference type="InterPro" id="IPR006657">
    <property type="entry name" value="MoPterin_dinucl-bd_dom"/>
</dbReference>
<dbReference type="InterPro" id="IPR050123">
    <property type="entry name" value="Prok_molybdopt-oxidoreductase"/>
</dbReference>
<evidence type="ECO:0000259" key="6">
    <source>
        <dbReference type="PROSITE" id="PS51669"/>
    </source>
</evidence>
<dbReference type="Gene3D" id="2.40.40.20">
    <property type="match status" value="1"/>
</dbReference>
<dbReference type="PROSITE" id="PS51669">
    <property type="entry name" value="4FE4S_MOW_BIS_MGD"/>
    <property type="match status" value="1"/>
</dbReference>
<evidence type="ECO:0000313" key="7">
    <source>
        <dbReference type="EMBL" id="XAY05127.1"/>
    </source>
</evidence>
<dbReference type="InterPro" id="IPR009010">
    <property type="entry name" value="Asp_de-COase-like_dom_sf"/>
</dbReference>
<reference evidence="7" key="1">
    <citation type="submission" date="2022-12" db="EMBL/GenBank/DDBJ databases">
        <title>Paraconexibacter alkalitolerans sp. nov. and Baekduia alba sp. nov., isolated from soil and emended description of the genera Paraconexibacter (Chun et al., 2020) and Baekduia (An et al., 2020).</title>
        <authorList>
            <person name="Vieira S."/>
            <person name="Huber K.J."/>
            <person name="Geppert A."/>
            <person name="Wolf J."/>
            <person name="Neumann-Schaal M."/>
            <person name="Muesken M."/>
            <person name="Overmann J."/>
        </authorList>
    </citation>
    <scope>NUCLEOTIDE SEQUENCE</scope>
    <source>
        <strain evidence="7">AEG42_29</strain>
    </source>
</reference>
<dbReference type="GO" id="GO:0016491">
    <property type="term" value="F:oxidoreductase activity"/>
    <property type="evidence" value="ECO:0007669"/>
    <property type="project" value="UniProtKB-KW"/>
</dbReference>
<dbReference type="Pfam" id="PF01568">
    <property type="entry name" value="Molydop_binding"/>
    <property type="match status" value="1"/>
</dbReference>
<dbReference type="GO" id="GO:0043546">
    <property type="term" value="F:molybdopterin cofactor binding"/>
    <property type="evidence" value="ECO:0007669"/>
    <property type="project" value="InterPro"/>
</dbReference>
<dbReference type="SUPFAM" id="SSF53706">
    <property type="entry name" value="Formate dehydrogenase/DMSO reductase, domains 1-3"/>
    <property type="match status" value="1"/>
</dbReference>
<dbReference type="GO" id="GO:0051539">
    <property type="term" value="F:4 iron, 4 sulfur cluster binding"/>
    <property type="evidence" value="ECO:0007669"/>
    <property type="project" value="UniProtKB-KW"/>
</dbReference>
<dbReference type="InterPro" id="IPR006656">
    <property type="entry name" value="Mopterin_OxRdtase"/>
</dbReference>
<feature type="domain" description="4Fe-4S Mo/W bis-MGD-type" evidence="6">
    <location>
        <begin position="11"/>
        <end position="67"/>
    </location>
</feature>
<proteinExistence type="predicted"/>
<dbReference type="EMBL" id="CP114014">
    <property type="protein sequence ID" value="XAY05127.1"/>
    <property type="molecule type" value="Genomic_DNA"/>
</dbReference>
<dbReference type="GO" id="GO:0016020">
    <property type="term" value="C:membrane"/>
    <property type="evidence" value="ECO:0007669"/>
    <property type="project" value="TreeGrafter"/>
</dbReference>
<dbReference type="InterPro" id="IPR006655">
    <property type="entry name" value="Mopterin_OxRdtase_prok_CS"/>
</dbReference>
<dbReference type="PANTHER" id="PTHR43105">
    <property type="entry name" value="RESPIRATORY NITRATE REDUCTASE"/>
    <property type="match status" value="1"/>
</dbReference>
<dbReference type="Gene3D" id="3.40.50.740">
    <property type="match status" value="1"/>
</dbReference>
<evidence type="ECO:0000256" key="2">
    <source>
        <dbReference type="ARBA" id="ARBA00022723"/>
    </source>
</evidence>
<evidence type="ECO:0000256" key="5">
    <source>
        <dbReference type="ARBA" id="ARBA00023014"/>
    </source>
</evidence>
<organism evidence="7">
    <name type="scientific">Paraconexibacter sp. AEG42_29</name>
    <dbReference type="NCBI Taxonomy" id="2997339"/>
    <lineage>
        <taxon>Bacteria</taxon>
        <taxon>Bacillati</taxon>
        <taxon>Actinomycetota</taxon>
        <taxon>Thermoleophilia</taxon>
        <taxon>Solirubrobacterales</taxon>
        <taxon>Paraconexibacteraceae</taxon>
        <taxon>Paraconexibacter</taxon>
    </lineage>
</organism>
<dbReference type="Pfam" id="PF04879">
    <property type="entry name" value="Molybdop_Fe4S4"/>
    <property type="match status" value="1"/>
</dbReference>
<dbReference type="PROSITE" id="PS00490">
    <property type="entry name" value="MOLYBDOPTERIN_PROK_2"/>
    <property type="match status" value="1"/>
</dbReference>
<dbReference type="InterPro" id="IPR006963">
    <property type="entry name" value="Mopterin_OxRdtase_4Fe-4S_dom"/>
</dbReference>
<keyword evidence="4" id="KW-0408">Iron</keyword>
<protein>
    <submittedName>
        <fullName evidence="7">Dimethyl sulfoxide reductase DmsA</fullName>
    </submittedName>
</protein>
<accession>A0AAU7AUH7</accession>
<sequence>MATMAKGQTGIREVKTFCRICEPMCGLVATVDGDELTQLRPDADNPVSRGQACPKGIAMTQVQNDPDRVTEPLRRRADGTFEPVSWDEAMDDIAVRLKRVLADGDPHAVGWYFGNPTYFSYSHFLWMKGFVDAIGTRNLFSANSQDVASRFTANALVYGSSLAIPLADITRTDLWLIFGGNPLVSHGSLVSTPRIKDELTALRDRGGRVVVVDPRLSETAREHEHVGIRAGTDAWLLMSLICVLFEEGLVDTAAVTEQVDDIGPLRDAALLLPPELTVERTGVPADRVRALARDLAAAPSAVVYGRTGAHTQDFATLIAALTDALCVLTGNLDKPGGLTFGRPMVPWSKIAKLAGLATYATKRSRVGDYPEVAGTLPSVVMPAEMTTPGPGRIRAFFCSAGNPVNTAPGGDTLVEALGGLDLFVALDLYVTETTRHADYVLPVTTFLERDDPPFIPNELATTPFAQFSDPVLPPRGQAREEWQIIDDLSRRVGLVPSSVPAARLLGRLGVRVPPHVVLALAVRLSPEGDFFGLRRKGLSLRKLRERPSGIVLGDGVPTGGGRWRKAVSHKDKRLHFAGPELVGELQRLLARPAPDPALPLRLTGLRELRSHNSWMHNAPKLMGGRKPHAARMAPSDAAACDVADGDQIRIVSRSGAIELPVLVTDEITPGNIAVPHGWKHEGGWRVATAASGNNPNLLLGTECDDRNVERISGQTVMVGVPVRVEPADSVPVAAPAAAAAVPT</sequence>
<keyword evidence="2" id="KW-0479">Metal-binding</keyword>
<name>A0AAU7AUH7_9ACTN</name>
<dbReference type="Gene3D" id="2.20.25.90">
    <property type="entry name" value="ADC-like domains"/>
    <property type="match status" value="1"/>
</dbReference>
<dbReference type="Gene3D" id="3.40.228.10">
    <property type="entry name" value="Dimethylsulfoxide Reductase, domain 2"/>
    <property type="match status" value="1"/>
</dbReference>
<dbReference type="SMART" id="SM00926">
    <property type="entry name" value="Molybdop_Fe4S4"/>
    <property type="match status" value="1"/>
</dbReference>
<gene>
    <name evidence="7" type="ORF">DSM112329_01971</name>
</gene>
<keyword evidence="1" id="KW-0004">4Fe-4S</keyword>
<keyword evidence="3" id="KW-0560">Oxidoreductase</keyword>
<dbReference type="KEGG" id="parq:DSM112329_01971"/>
<dbReference type="Pfam" id="PF00384">
    <property type="entry name" value="Molybdopterin"/>
    <property type="match status" value="1"/>
</dbReference>
<dbReference type="GO" id="GO:0046872">
    <property type="term" value="F:metal ion binding"/>
    <property type="evidence" value="ECO:0007669"/>
    <property type="project" value="UniProtKB-KW"/>
</dbReference>
<keyword evidence="5" id="KW-0411">Iron-sulfur</keyword>
<dbReference type="RefSeq" id="WP_354701645.1">
    <property type="nucleotide sequence ID" value="NZ_CP114014.1"/>
</dbReference>
<evidence type="ECO:0000256" key="1">
    <source>
        <dbReference type="ARBA" id="ARBA00022485"/>
    </source>
</evidence>
<dbReference type="AlphaFoldDB" id="A0AAU7AUH7"/>
<dbReference type="SUPFAM" id="SSF50692">
    <property type="entry name" value="ADC-like"/>
    <property type="match status" value="1"/>
</dbReference>
<evidence type="ECO:0000256" key="3">
    <source>
        <dbReference type="ARBA" id="ARBA00023002"/>
    </source>
</evidence>
<evidence type="ECO:0000256" key="4">
    <source>
        <dbReference type="ARBA" id="ARBA00023004"/>
    </source>
</evidence>